<dbReference type="PROSITE" id="PS50011">
    <property type="entry name" value="PROTEIN_KINASE_DOM"/>
    <property type="match status" value="1"/>
</dbReference>
<evidence type="ECO:0000256" key="1">
    <source>
        <dbReference type="ARBA" id="ARBA00022741"/>
    </source>
</evidence>
<feature type="domain" description="Protein kinase" evidence="3">
    <location>
        <begin position="11"/>
        <end position="277"/>
    </location>
</feature>
<name>A0A4P9YXN9_9FUNG</name>
<keyword evidence="1" id="KW-0547">Nucleotide-binding</keyword>
<feature type="non-terminal residue" evidence="4">
    <location>
        <position position="277"/>
    </location>
</feature>
<keyword evidence="4" id="KW-0808">Transferase</keyword>
<dbReference type="PANTHER" id="PTHR24346">
    <property type="entry name" value="MAP/MICROTUBULE AFFINITY-REGULATING KINASE"/>
    <property type="match status" value="1"/>
</dbReference>
<dbReference type="GO" id="GO:0000226">
    <property type="term" value="P:microtubule cytoskeleton organization"/>
    <property type="evidence" value="ECO:0007669"/>
    <property type="project" value="TreeGrafter"/>
</dbReference>
<evidence type="ECO:0000313" key="4">
    <source>
        <dbReference type="EMBL" id="RKP24688.1"/>
    </source>
</evidence>
<dbReference type="InterPro" id="IPR000719">
    <property type="entry name" value="Prot_kinase_dom"/>
</dbReference>
<dbReference type="Pfam" id="PF00069">
    <property type="entry name" value="Pkinase"/>
    <property type="match status" value="1"/>
</dbReference>
<dbReference type="GO" id="GO:0004674">
    <property type="term" value="F:protein serine/threonine kinase activity"/>
    <property type="evidence" value="ECO:0007669"/>
    <property type="project" value="TreeGrafter"/>
</dbReference>
<dbReference type="InterPro" id="IPR008271">
    <property type="entry name" value="Ser/Thr_kinase_AS"/>
</dbReference>
<dbReference type="InterPro" id="IPR011009">
    <property type="entry name" value="Kinase-like_dom_sf"/>
</dbReference>
<dbReference type="AlphaFoldDB" id="A0A4P9YXN9"/>
<accession>A0A4P9YXN9</accession>
<organism evidence="4 5">
    <name type="scientific">Syncephalis pseudoplumigaleata</name>
    <dbReference type="NCBI Taxonomy" id="1712513"/>
    <lineage>
        <taxon>Eukaryota</taxon>
        <taxon>Fungi</taxon>
        <taxon>Fungi incertae sedis</taxon>
        <taxon>Zoopagomycota</taxon>
        <taxon>Zoopagomycotina</taxon>
        <taxon>Zoopagomycetes</taxon>
        <taxon>Zoopagales</taxon>
        <taxon>Piptocephalidaceae</taxon>
        <taxon>Syncephalis</taxon>
    </lineage>
</organism>
<dbReference type="PANTHER" id="PTHR24346:SF76">
    <property type="entry name" value="NON-SPECIFIC SERINE_THREONINE PROTEIN KINASE"/>
    <property type="match status" value="1"/>
</dbReference>
<keyword evidence="2" id="KW-0067">ATP-binding</keyword>
<evidence type="ECO:0000256" key="2">
    <source>
        <dbReference type="ARBA" id="ARBA00022840"/>
    </source>
</evidence>
<dbReference type="Gene3D" id="1.10.510.10">
    <property type="entry name" value="Transferase(Phosphotransferase) domain 1"/>
    <property type="match status" value="1"/>
</dbReference>
<keyword evidence="5" id="KW-1185">Reference proteome</keyword>
<protein>
    <submittedName>
        <fullName evidence="4">Kinase-like domain-containing protein</fullName>
    </submittedName>
</protein>
<dbReference type="OrthoDB" id="5585925at2759"/>
<evidence type="ECO:0000313" key="5">
    <source>
        <dbReference type="Proteomes" id="UP000278143"/>
    </source>
</evidence>
<dbReference type="EMBL" id="KZ990085">
    <property type="protein sequence ID" value="RKP24688.1"/>
    <property type="molecule type" value="Genomic_DNA"/>
</dbReference>
<dbReference type="SUPFAM" id="SSF56112">
    <property type="entry name" value="Protein kinase-like (PK-like)"/>
    <property type="match status" value="1"/>
</dbReference>
<keyword evidence="4" id="KW-0418">Kinase</keyword>
<dbReference type="Proteomes" id="UP000278143">
    <property type="component" value="Unassembled WGS sequence"/>
</dbReference>
<feature type="non-terminal residue" evidence="4">
    <location>
        <position position="1"/>
    </location>
</feature>
<evidence type="ECO:0000259" key="3">
    <source>
        <dbReference type="PROSITE" id="PS50011"/>
    </source>
</evidence>
<reference evidence="5" key="1">
    <citation type="journal article" date="2018" name="Nat. Microbiol.">
        <title>Leveraging single-cell genomics to expand the fungal tree of life.</title>
        <authorList>
            <person name="Ahrendt S.R."/>
            <person name="Quandt C.A."/>
            <person name="Ciobanu D."/>
            <person name="Clum A."/>
            <person name="Salamov A."/>
            <person name="Andreopoulos B."/>
            <person name="Cheng J.F."/>
            <person name="Woyke T."/>
            <person name="Pelin A."/>
            <person name="Henrissat B."/>
            <person name="Reynolds N.K."/>
            <person name="Benny G.L."/>
            <person name="Smith M.E."/>
            <person name="James T.Y."/>
            <person name="Grigoriev I.V."/>
        </authorList>
    </citation>
    <scope>NUCLEOTIDE SEQUENCE [LARGE SCALE GENOMIC DNA]</scope>
    <source>
        <strain evidence="5">Benny S71-1</strain>
    </source>
</reference>
<dbReference type="PROSITE" id="PS00108">
    <property type="entry name" value="PROTEIN_KINASE_ST"/>
    <property type="match status" value="1"/>
</dbReference>
<dbReference type="SMART" id="SM00220">
    <property type="entry name" value="S_TKc"/>
    <property type="match status" value="1"/>
</dbReference>
<dbReference type="GO" id="GO:0035556">
    <property type="term" value="P:intracellular signal transduction"/>
    <property type="evidence" value="ECO:0007669"/>
    <property type="project" value="TreeGrafter"/>
</dbReference>
<sequence length="277" mass="30304">EDEAGDEVGGYVLGRELSRGHFSTVREAYHIEETKVKVGPVVVKIVRRGDDTSASTAETAETAEEAMRQELQIWRRLQHPNVLPLLDSFESPMALYAVSPRCPNGSLYHALRRFRRQESGDCASSFDAFASYGQSDGPRGLPLDAVRQIVSQLASAIRYLHHDAAVAHGDLKLENVLINAAGHVQIIDFGLSRELFDDNSNSTPARQAGGASAAGSLPYCAPELLRGGQPVSPASDCWALGVMIYALLMGELPFQDAYEPRLIFKIIHAQYELPEEV</sequence>
<gene>
    <name evidence="4" type="ORF">SYNPS1DRAFT_9415</name>
</gene>
<dbReference type="GO" id="GO:0005737">
    <property type="term" value="C:cytoplasm"/>
    <property type="evidence" value="ECO:0007669"/>
    <property type="project" value="TreeGrafter"/>
</dbReference>
<proteinExistence type="predicted"/>
<dbReference type="GO" id="GO:0005524">
    <property type="term" value="F:ATP binding"/>
    <property type="evidence" value="ECO:0007669"/>
    <property type="project" value="UniProtKB-KW"/>
</dbReference>